<evidence type="ECO:0000313" key="2">
    <source>
        <dbReference type="Proteomes" id="UP001162992"/>
    </source>
</evidence>
<dbReference type="Proteomes" id="UP001162992">
    <property type="component" value="Chromosome 22"/>
</dbReference>
<dbReference type="EMBL" id="CM055113">
    <property type="protein sequence ID" value="KAJ7516138.1"/>
    <property type="molecule type" value="Genomic_DNA"/>
</dbReference>
<proteinExistence type="predicted"/>
<comment type="caution">
    <text evidence="1">The sequence shown here is derived from an EMBL/GenBank/DDBJ whole genome shotgun (WGS) entry which is preliminary data.</text>
</comment>
<protein>
    <submittedName>
        <fullName evidence="1">Uncharacterized protein</fullName>
    </submittedName>
</protein>
<accession>A0ACC2AEY5</accession>
<sequence>MLPEFIVRSASFIKAMVSSRSDTGQVGDGREKALLDHVLRTSAKGNAQSVLQAVDDYAKRTWFMNVGNQKGAIVDAAVRDRNPKVALELGAYCGYSAVRISSQFQQPESLLISIEKSPQNAEIAKQIIDHAGLSSKCELLQGTLTERIQDVKEILKKFDQQFIGFVFLDHDKDFYLSDYLLLKNEHLIGPGTVIVADNLGFPGSPKFWKYLKDAEELETVSHKCTLEYISWVRDTVAVSTYKSGF</sequence>
<organism evidence="1 2">
    <name type="scientific">Diphasiastrum complanatum</name>
    <name type="common">Issler's clubmoss</name>
    <name type="synonym">Lycopodium complanatum</name>
    <dbReference type="NCBI Taxonomy" id="34168"/>
    <lineage>
        <taxon>Eukaryota</taxon>
        <taxon>Viridiplantae</taxon>
        <taxon>Streptophyta</taxon>
        <taxon>Embryophyta</taxon>
        <taxon>Tracheophyta</taxon>
        <taxon>Lycopodiopsida</taxon>
        <taxon>Lycopodiales</taxon>
        <taxon>Lycopodiaceae</taxon>
        <taxon>Lycopodioideae</taxon>
        <taxon>Diphasiastrum</taxon>
    </lineage>
</organism>
<evidence type="ECO:0000313" key="1">
    <source>
        <dbReference type="EMBL" id="KAJ7516138.1"/>
    </source>
</evidence>
<gene>
    <name evidence="1" type="ORF">O6H91_22G044500</name>
</gene>
<reference evidence="2" key="1">
    <citation type="journal article" date="2024" name="Proc. Natl. Acad. Sci. U.S.A.">
        <title>Extraordinary preservation of gene collinearity over three hundred million years revealed in homosporous lycophytes.</title>
        <authorList>
            <person name="Li C."/>
            <person name="Wickell D."/>
            <person name="Kuo L.Y."/>
            <person name="Chen X."/>
            <person name="Nie B."/>
            <person name="Liao X."/>
            <person name="Peng D."/>
            <person name="Ji J."/>
            <person name="Jenkins J."/>
            <person name="Williams M."/>
            <person name="Shu S."/>
            <person name="Plott C."/>
            <person name="Barry K."/>
            <person name="Rajasekar S."/>
            <person name="Grimwood J."/>
            <person name="Han X."/>
            <person name="Sun S."/>
            <person name="Hou Z."/>
            <person name="He W."/>
            <person name="Dai G."/>
            <person name="Sun C."/>
            <person name="Schmutz J."/>
            <person name="Leebens-Mack J.H."/>
            <person name="Li F.W."/>
            <person name="Wang L."/>
        </authorList>
    </citation>
    <scope>NUCLEOTIDE SEQUENCE [LARGE SCALE GENOMIC DNA]</scope>
    <source>
        <strain evidence="2">cv. PW_Plant_1</strain>
    </source>
</reference>
<name>A0ACC2AEY5_DIPCM</name>
<keyword evidence="2" id="KW-1185">Reference proteome</keyword>